<dbReference type="AlphaFoldDB" id="A0A1I5YB85"/>
<dbReference type="RefSeq" id="WP_092532338.1">
    <property type="nucleotide sequence ID" value="NZ_FOWW01000007.1"/>
</dbReference>
<dbReference type="SUPFAM" id="SSF55021">
    <property type="entry name" value="ACT-like"/>
    <property type="match status" value="1"/>
</dbReference>
<comment type="catalytic activity">
    <reaction evidence="3">
        <text>(6R)-10-formyltetrahydrofolate + H2O = (6S)-5,6,7,8-tetrahydrofolate + formate + H(+)</text>
        <dbReference type="Rhea" id="RHEA:19833"/>
        <dbReference type="ChEBI" id="CHEBI:15377"/>
        <dbReference type="ChEBI" id="CHEBI:15378"/>
        <dbReference type="ChEBI" id="CHEBI:15740"/>
        <dbReference type="ChEBI" id="CHEBI:57453"/>
        <dbReference type="ChEBI" id="CHEBI:195366"/>
        <dbReference type="EC" id="3.5.1.10"/>
    </reaction>
</comment>
<dbReference type="EMBL" id="FOWW01000007">
    <property type="protein sequence ID" value="SFQ41485.1"/>
    <property type="molecule type" value="Genomic_DNA"/>
</dbReference>
<evidence type="ECO:0000256" key="2">
    <source>
        <dbReference type="ARBA" id="ARBA00022801"/>
    </source>
</evidence>
<dbReference type="Gene3D" id="3.40.50.170">
    <property type="entry name" value="Formyl transferase, N-terminal domain"/>
    <property type="match status" value="1"/>
</dbReference>
<feature type="domain" description="ACT" evidence="5">
    <location>
        <begin position="13"/>
        <end position="89"/>
    </location>
</feature>
<evidence type="ECO:0000313" key="7">
    <source>
        <dbReference type="Proteomes" id="UP000198727"/>
    </source>
</evidence>
<evidence type="ECO:0000259" key="5">
    <source>
        <dbReference type="PROSITE" id="PS51671"/>
    </source>
</evidence>
<organism evidence="6 7">
    <name type="scientific">Amycolatopsis arida</name>
    <dbReference type="NCBI Taxonomy" id="587909"/>
    <lineage>
        <taxon>Bacteria</taxon>
        <taxon>Bacillati</taxon>
        <taxon>Actinomycetota</taxon>
        <taxon>Actinomycetes</taxon>
        <taxon>Pseudonocardiales</taxon>
        <taxon>Pseudonocardiaceae</taxon>
        <taxon>Amycolatopsis</taxon>
    </lineage>
</organism>
<accession>A0A1I5YB85</accession>
<dbReference type="Proteomes" id="UP000198727">
    <property type="component" value="Unassembled WGS sequence"/>
</dbReference>
<dbReference type="InterPro" id="IPR041729">
    <property type="entry name" value="Formyl-FH4-Hydrolase_C"/>
</dbReference>
<evidence type="ECO:0000256" key="3">
    <source>
        <dbReference type="HAMAP-Rule" id="MF_01927"/>
    </source>
</evidence>
<dbReference type="PROSITE" id="PS51671">
    <property type="entry name" value="ACT"/>
    <property type="match status" value="1"/>
</dbReference>
<evidence type="ECO:0000256" key="1">
    <source>
        <dbReference type="ARBA" id="ARBA00022563"/>
    </source>
</evidence>
<keyword evidence="3" id="KW-0658">Purine biosynthesis</keyword>
<dbReference type="InterPro" id="IPR045865">
    <property type="entry name" value="ACT-like_dom_sf"/>
</dbReference>
<comment type="similarity">
    <text evidence="3">Belongs to the PurU family.</text>
</comment>
<dbReference type="InterPro" id="IPR002912">
    <property type="entry name" value="ACT_dom"/>
</dbReference>
<dbReference type="STRING" id="587909.SAMN05421810_10745"/>
<keyword evidence="1 3" id="KW-0554">One-carbon metabolism</keyword>
<dbReference type="GO" id="GO:0006730">
    <property type="term" value="P:one-carbon metabolic process"/>
    <property type="evidence" value="ECO:0007669"/>
    <property type="project" value="UniProtKB-KW"/>
</dbReference>
<comment type="pathway">
    <text evidence="3">Purine metabolism; IMP biosynthesis via de novo pathway; formate from 10-formyl-5,6,7,8-tetrahydrofolate: step 1/1.</text>
</comment>
<dbReference type="SUPFAM" id="SSF53328">
    <property type="entry name" value="Formyltransferase"/>
    <property type="match status" value="1"/>
</dbReference>
<dbReference type="GO" id="GO:0006189">
    <property type="term" value="P:'de novo' IMP biosynthetic process"/>
    <property type="evidence" value="ECO:0007669"/>
    <property type="project" value="UniProtKB-UniRule"/>
</dbReference>
<dbReference type="OrthoDB" id="9806170at2"/>
<dbReference type="CDD" id="cd08648">
    <property type="entry name" value="FMT_core_Formyl-FH4-Hydrolase_C"/>
    <property type="match status" value="1"/>
</dbReference>
<dbReference type="UniPathway" id="UPA00074">
    <property type="reaction ID" value="UER00170"/>
</dbReference>
<evidence type="ECO:0000256" key="4">
    <source>
        <dbReference type="NCBIfam" id="TIGR00655"/>
    </source>
</evidence>
<dbReference type="CDD" id="cd04875">
    <property type="entry name" value="ACT_F4HF-DF"/>
    <property type="match status" value="1"/>
</dbReference>
<dbReference type="PIRSF" id="PIRSF036480">
    <property type="entry name" value="FormyFH4_hydr"/>
    <property type="match status" value="1"/>
</dbReference>
<dbReference type="GO" id="GO:0008864">
    <property type="term" value="F:formyltetrahydrofolate deformylase activity"/>
    <property type="evidence" value="ECO:0007669"/>
    <property type="project" value="UniProtKB-UniRule"/>
</dbReference>
<dbReference type="InterPro" id="IPR044074">
    <property type="entry name" value="PurU_ACT"/>
</dbReference>
<dbReference type="Gene3D" id="3.30.70.260">
    <property type="match status" value="1"/>
</dbReference>
<dbReference type="PRINTS" id="PR01575">
    <property type="entry name" value="FFH4HYDRLASE"/>
</dbReference>
<gene>
    <name evidence="3" type="primary">purU</name>
    <name evidence="6" type="ORF">SAMN05421810_10745</name>
</gene>
<protein>
    <recommendedName>
        <fullName evidence="3 4">Formyltetrahydrofolate deformylase</fullName>
        <ecNumber evidence="3 4">3.5.1.10</ecNumber>
    </recommendedName>
    <alternativeName>
        <fullName evidence="3">Formyl-FH(4) hydrolase</fullName>
    </alternativeName>
</protein>
<dbReference type="HAMAP" id="MF_01927">
    <property type="entry name" value="PurU"/>
    <property type="match status" value="1"/>
</dbReference>
<keyword evidence="2 3" id="KW-0378">Hydrolase</keyword>
<proteinExistence type="inferred from homology"/>
<dbReference type="InterPro" id="IPR004810">
    <property type="entry name" value="PurU"/>
</dbReference>
<name>A0A1I5YB85_9PSEU</name>
<dbReference type="EC" id="3.5.1.10" evidence="3 4"/>
<dbReference type="NCBIfam" id="NF004684">
    <property type="entry name" value="PRK06027.1"/>
    <property type="match status" value="1"/>
</dbReference>
<dbReference type="PANTHER" id="PTHR42706">
    <property type="entry name" value="FORMYLTETRAHYDROFOLATE DEFORMYLASE"/>
    <property type="match status" value="1"/>
</dbReference>
<feature type="active site" evidence="3">
    <location>
        <position position="240"/>
    </location>
</feature>
<dbReference type="InterPro" id="IPR036477">
    <property type="entry name" value="Formyl_transf_N_sf"/>
</dbReference>
<sequence>MSTTPPNSDRRYVITFGCPDRTGIVARIASFLAEVGGWIVEAAYHTDLDTGWFFTRQVVRADSIPFDVEELRARFAGVARSLGSESDWQVADTGEPRRVVILVSREGHCLYDLLGRVASGELDVDLRAVIGNHESLGDITRAHGIPFHHVPFPAGDPAGKVAAFARLRALVDEHDPHAVVLARFMQILPPELCAAWAGRAINIHHSFLPSFVGARPYHQAHARGVKLVGATCHYVTAELDAGPIIEQDVIRVDHGDTVADMVRKGRDIEKVTLARGLRWHLENRVLVHGNRTVVF</sequence>
<reference evidence="7" key="1">
    <citation type="submission" date="2016-10" db="EMBL/GenBank/DDBJ databases">
        <authorList>
            <person name="Varghese N."/>
            <person name="Submissions S."/>
        </authorList>
    </citation>
    <scope>NUCLEOTIDE SEQUENCE [LARGE SCALE GENOMIC DNA]</scope>
    <source>
        <strain evidence="7">CGMCC 4.5579</strain>
    </source>
</reference>
<dbReference type="NCBIfam" id="TIGR00655">
    <property type="entry name" value="PurU"/>
    <property type="match status" value="1"/>
</dbReference>
<dbReference type="PANTHER" id="PTHR42706:SF1">
    <property type="entry name" value="FORMYLTETRAHYDROFOLATE DEFORMYLASE 2, MITOCHONDRIAL"/>
    <property type="match status" value="1"/>
</dbReference>
<dbReference type="Pfam" id="PF00551">
    <property type="entry name" value="Formyl_trans_N"/>
    <property type="match status" value="1"/>
</dbReference>
<comment type="function">
    <text evidence="3">Catalyzes the hydrolysis of 10-formyltetrahydrofolate (formyl-FH4) to formate and tetrahydrofolate (FH4).</text>
</comment>
<evidence type="ECO:0000313" key="6">
    <source>
        <dbReference type="EMBL" id="SFQ41485.1"/>
    </source>
</evidence>
<dbReference type="InterPro" id="IPR002376">
    <property type="entry name" value="Formyl_transf_N"/>
</dbReference>
<keyword evidence="7" id="KW-1185">Reference proteome</keyword>